<keyword evidence="3" id="KW-1185">Reference proteome</keyword>
<proteinExistence type="predicted"/>
<keyword evidence="2" id="KW-0548">Nucleotidyltransferase</keyword>
<sequence>MKVGILAGGLGTRLSEETVSKPKPMVEVGGHPILWHIMMHYHSYGYDQFVIALGYKSHIIKKFMTEYSALDGDLTVAVRSGKISQCHRSAPDWTVELVETGLHTNTGGRIKRLQPHMGNETFMLTWGDGVSDLNLNTLLEFHRSHGKLATLTAVRPPARFGHLDLQGNQIVEFSEKPQTSEGWINGAFFVLEPEVFDYIEGDDTQFEKEPLERLARDGQLMAYRHQSFWQCMDTIRDKKRLEEMWASGQAPWNSWSHRL</sequence>
<dbReference type="EMBL" id="BSNF01000010">
    <property type="protein sequence ID" value="GLQ07900.1"/>
    <property type="molecule type" value="Genomic_DNA"/>
</dbReference>
<gene>
    <name evidence="2" type="primary">gcd1</name>
    <name evidence="2" type="ORF">GCM10007924_31220</name>
</gene>
<evidence type="ECO:0000259" key="1">
    <source>
        <dbReference type="Pfam" id="PF00483"/>
    </source>
</evidence>
<reference evidence="2" key="2">
    <citation type="submission" date="2023-01" db="EMBL/GenBank/DDBJ databases">
        <title>Draft genome sequence of Sneathiella chinensis strain NBRC 103408.</title>
        <authorList>
            <person name="Sun Q."/>
            <person name="Mori K."/>
        </authorList>
    </citation>
    <scope>NUCLEOTIDE SEQUENCE</scope>
    <source>
        <strain evidence="2">NBRC 103408</strain>
    </source>
</reference>
<dbReference type="PANTHER" id="PTHR47183">
    <property type="entry name" value="GLUCOSE-1-PHOSPHATE CYTIDYLYLTRANSFERASE-RELATED"/>
    <property type="match status" value="1"/>
</dbReference>
<dbReference type="Gene3D" id="3.90.550.10">
    <property type="entry name" value="Spore Coat Polysaccharide Biosynthesis Protein SpsA, Chain A"/>
    <property type="match status" value="1"/>
</dbReference>
<keyword evidence="2" id="KW-0808">Transferase</keyword>
<dbReference type="RefSeq" id="WP_169561972.1">
    <property type="nucleotide sequence ID" value="NZ_BSNF01000010.1"/>
</dbReference>
<dbReference type="CDD" id="cd02524">
    <property type="entry name" value="G1P_cytidylyltransferase"/>
    <property type="match status" value="1"/>
</dbReference>
<organism evidence="2 3">
    <name type="scientific">Sneathiella chinensis</name>
    <dbReference type="NCBI Taxonomy" id="349750"/>
    <lineage>
        <taxon>Bacteria</taxon>
        <taxon>Pseudomonadati</taxon>
        <taxon>Pseudomonadota</taxon>
        <taxon>Alphaproteobacteria</taxon>
        <taxon>Sneathiellales</taxon>
        <taxon>Sneathiellaceae</taxon>
        <taxon>Sneathiella</taxon>
    </lineage>
</organism>
<dbReference type="GO" id="GO:0016779">
    <property type="term" value="F:nucleotidyltransferase activity"/>
    <property type="evidence" value="ECO:0007669"/>
    <property type="project" value="UniProtKB-KW"/>
</dbReference>
<comment type="caution">
    <text evidence="2">The sequence shown here is derived from an EMBL/GenBank/DDBJ whole genome shotgun (WGS) entry which is preliminary data.</text>
</comment>
<dbReference type="Proteomes" id="UP001161409">
    <property type="component" value="Unassembled WGS sequence"/>
</dbReference>
<dbReference type="InterPro" id="IPR029044">
    <property type="entry name" value="Nucleotide-diphossugar_trans"/>
</dbReference>
<name>A0ABQ5U9Q2_9PROT</name>
<reference evidence="2" key="1">
    <citation type="journal article" date="2014" name="Int. J. Syst. Evol. Microbiol.">
        <title>Complete genome of a new Firmicutes species belonging to the dominant human colonic microbiota ('Ruminococcus bicirculans') reveals two chromosomes and a selective capacity to utilize plant glucans.</title>
        <authorList>
            <consortium name="NISC Comparative Sequencing Program"/>
            <person name="Wegmann U."/>
            <person name="Louis P."/>
            <person name="Goesmann A."/>
            <person name="Henrissat B."/>
            <person name="Duncan S.H."/>
            <person name="Flint H.J."/>
        </authorList>
    </citation>
    <scope>NUCLEOTIDE SEQUENCE</scope>
    <source>
        <strain evidence="2">NBRC 103408</strain>
    </source>
</reference>
<dbReference type="SUPFAM" id="SSF53448">
    <property type="entry name" value="Nucleotide-diphospho-sugar transferases"/>
    <property type="match status" value="1"/>
</dbReference>
<dbReference type="InterPro" id="IPR013446">
    <property type="entry name" value="G1P_cyt_trans-like"/>
</dbReference>
<dbReference type="Pfam" id="PF00483">
    <property type="entry name" value="NTP_transferase"/>
    <property type="match status" value="1"/>
</dbReference>
<dbReference type="InterPro" id="IPR005835">
    <property type="entry name" value="NTP_transferase_dom"/>
</dbReference>
<dbReference type="NCBIfam" id="TIGR02623">
    <property type="entry name" value="G1P_cyt_trans"/>
    <property type="match status" value="1"/>
</dbReference>
<dbReference type="PANTHER" id="PTHR47183:SF1">
    <property type="entry name" value="GLUCOSE-1-PHOSPHATE CYTIDYLYLTRANSFERASE"/>
    <property type="match status" value="1"/>
</dbReference>
<protein>
    <submittedName>
        <fullName evidence="2">Glucose-1-phosphate cytidylyltransferase</fullName>
    </submittedName>
</protein>
<evidence type="ECO:0000313" key="3">
    <source>
        <dbReference type="Proteomes" id="UP001161409"/>
    </source>
</evidence>
<evidence type="ECO:0000313" key="2">
    <source>
        <dbReference type="EMBL" id="GLQ07900.1"/>
    </source>
</evidence>
<accession>A0ABQ5U9Q2</accession>
<feature type="domain" description="Nucleotidyl transferase" evidence="1">
    <location>
        <begin position="5"/>
        <end position="223"/>
    </location>
</feature>
<dbReference type="InterPro" id="IPR046981">
    <property type="entry name" value="G1P_cyt_trans"/>
</dbReference>